<accession>A0A212IZX5</accession>
<reference evidence="3" key="1">
    <citation type="submission" date="2016-04" db="EMBL/GenBank/DDBJ databases">
        <authorList>
            <person name="Evans L.H."/>
            <person name="Alamgir A."/>
            <person name="Owens N."/>
            <person name="Weber N.D."/>
            <person name="Virtaneva K."/>
            <person name="Barbian K."/>
            <person name="Babar A."/>
            <person name="Rosenke K."/>
        </authorList>
    </citation>
    <scope>NUCLEOTIDE SEQUENCE</scope>
    <source>
        <strain evidence="3">86-2</strain>
    </source>
</reference>
<evidence type="ECO:0008006" key="4">
    <source>
        <dbReference type="Google" id="ProtNLM"/>
    </source>
</evidence>
<evidence type="ECO:0000313" key="3">
    <source>
        <dbReference type="EMBL" id="SBV92762.1"/>
    </source>
</evidence>
<keyword evidence="2" id="KW-0472">Membrane</keyword>
<dbReference type="EMBL" id="FLUL01000001">
    <property type="protein sequence ID" value="SBV92762.1"/>
    <property type="molecule type" value="Genomic_DNA"/>
</dbReference>
<name>A0A212IZX5_9BACT</name>
<sequence length="860" mass="92008">MKSKKQYFITLLIYRKTIMKKSFINICVIILLSVMFSCENSLEMILPQGPKGDKGDPGKSAFELWLEYYGKDPGTSIEEFFNSLRGKDGKDGDVPIIGTNGNWWISGVDTGIPAQGKDGKNGITPEIGDNGNWYIGGEDTGVPARGKDGFSPYIKDGFWWIGEINTLVPATGKDGKDGNTPTVEIGPGPSFYWIVNGTTTNISAKGVDGRDGTDGKDGYTPVIGDNGNWWIDGKDTGKPSVVIPVVGDNGNWWIDGKDTGKPSRGDKGDKGDDGVDGKSAYELWKEAVDKCDGTVKNKDGSNYDCSKNSWEDFLIWLQGGDVSVLHKYWTTLPGNEGKTIQQFIDELFDCHCDGITVSVIAQDECVELNADGTLKKAYNAKLSVGGKKGTSVVVTGTGVNLTGNITDDQTPVTWNIPRSDASIQLTIVCTESGNAVTKNAFIPALKYVKLDGAATVTQVPDEQKDMVVISFLSAPEELIIDGESVYTKTGGIKSGSGWAVANEKVFARSYERGATAQQPTVVAKGANGECSTITGAFTIPTLAPVTIGTPQLAIVDNCDLSLSVTGSSGMTVKASYGSSPVTTIELTESPSGTYKAIVPRAYTAYNISVVSEKAGAGTVTKTITVNGSNLLEVLTPLQLNTVSGYNDNAAIATIKRELKNNTSAPLKVTITRGNNNTSGSLRRTPPEFPYEVTIPASASVTMDFQRDYTIAYGSGSYVLTFTTENECGLTKTTTLSVSNQTNYTSKFTKPDGFGGDGQPGGPGWDYDTDGDPNVTFIVDVYDAIPNSYVEFQLYKGVGYSAIFRVEANANGRISQTITMKASELEAALNNGYGFFKFFSDSGYTAPYNIGATKEKIPFAF</sequence>
<evidence type="ECO:0000256" key="1">
    <source>
        <dbReference type="SAM" id="MobiDB-lite"/>
    </source>
</evidence>
<feature type="region of interest" description="Disordered" evidence="1">
    <location>
        <begin position="253"/>
        <end position="275"/>
    </location>
</feature>
<keyword evidence="2" id="KW-1133">Transmembrane helix</keyword>
<feature type="compositionally biased region" description="Basic and acidic residues" evidence="1">
    <location>
        <begin position="255"/>
        <end position="275"/>
    </location>
</feature>
<evidence type="ECO:0000256" key="2">
    <source>
        <dbReference type="SAM" id="Phobius"/>
    </source>
</evidence>
<keyword evidence="2" id="KW-0812">Transmembrane</keyword>
<dbReference type="AlphaFoldDB" id="A0A212IZX5"/>
<proteinExistence type="predicted"/>
<dbReference type="Gene3D" id="2.60.120.220">
    <property type="entry name" value="Satellite virus coat domain"/>
    <property type="match status" value="2"/>
</dbReference>
<organism evidence="3">
    <name type="scientific">uncultured Dysgonomonas sp</name>
    <dbReference type="NCBI Taxonomy" id="206096"/>
    <lineage>
        <taxon>Bacteria</taxon>
        <taxon>Pseudomonadati</taxon>
        <taxon>Bacteroidota</taxon>
        <taxon>Bacteroidia</taxon>
        <taxon>Bacteroidales</taxon>
        <taxon>Dysgonomonadaceae</taxon>
        <taxon>Dysgonomonas</taxon>
        <taxon>environmental samples</taxon>
    </lineage>
</organism>
<gene>
    <name evidence="3" type="ORF">KL86DYS2_10421</name>
</gene>
<protein>
    <recommendedName>
        <fullName evidence="4">DUF4988 domain-containing protein</fullName>
    </recommendedName>
</protein>
<feature type="transmembrane region" description="Helical" evidence="2">
    <location>
        <begin position="21"/>
        <end position="37"/>
    </location>
</feature>